<dbReference type="EMBL" id="KI696603">
    <property type="protein sequence ID" value="ETM31272.1"/>
    <property type="molecule type" value="Genomic_DNA"/>
</dbReference>
<dbReference type="Gene3D" id="3.30.420.10">
    <property type="entry name" value="Ribonuclease H-like superfamily/Ribonuclease H"/>
    <property type="match status" value="1"/>
</dbReference>
<dbReference type="Proteomes" id="UP000054532">
    <property type="component" value="Unassembled WGS sequence"/>
</dbReference>
<dbReference type="GO" id="GO:0003676">
    <property type="term" value="F:nucleic acid binding"/>
    <property type="evidence" value="ECO:0007669"/>
    <property type="project" value="InterPro"/>
</dbReference>
<reference evidence="1" key="1">
    <citation type="submission" date="2013-11" db="EMBL/GenBank/DDBJ databases">
        <title>The Genome Sequence of Phytophthora parasitica IAC_01/95.</title>
        <authorList>
            <consortium name="The Broad Institute Genomics Platform"/>
            <person name="Russ C."/>
            <person name="Tyler B."/>
            <person name="Panabieres F."/>
            <person name="Shan W."/>
            <person name="Tripathy S."/>
            <person name="Grunwald N."/>
            <person name="Machado M."/>
            <person name="Johnson C.S."/>
            <person name="Arredondo F."/>
            <person name="Hong C."/>
            <person name="Coffey M."/>
            <person name="Young S.K."/>
            <person name="Zeng Q."/>
            <person name="Gargeya S."/>
            <person name="Fitzgerald M."/>
            <person name="Abouelleil A."/>
            <person name="Alvarado L."/>
            <person name="Chapman S.B."/>
            <person name="Gainer-Dewar J."/>
            <person name="Goldberg J."/>
            <person name="Griggs A."/>
            <person name="Gujja S."/>
            <person name="Hansen M."/>
            <person name="Howarth C."/>
            <person name="Imamovic A."/>
            <person name="Ireland A."/>
            <person name="Larimer J."/>
            <person name="McCowan C."/>
            <person name="Murphy C."/>
            <person name="Pearson M."/>
            <person name="Poon T.W."/>
            <person name="Priest M."/>
            <person name="Roberts A."/>
            <person name="Saif S."/>
            <person name="Shea T."/>
            <person name="Sykes S."/>
            <person name="Wortman J."/>
            <person name="Nusbaum C."/>
            <person name="Birren B."/>
        </authorList>
    </citation>
    <scope>NUCLEOTIDE SEQUENCE [LARGE SCALE GENOMIC DNA]</scope>
    <source>
        <strain evidence="1">IAC_01/95</strain>
    </source>
</reference>
<evidence type="ECO:0008006" key="2">
    <source>
        <dbReference type="Google" id="ProtNLM"/>
    </source>
</evidence>
<evidence type="ECO:0000313" key="1">
    <source>
        <dbReference type="EMBL" id="ETM31272.1"/>
    </source>
</evidence>
<protein>
    <recommendedName>
        <fullName evidence="2">Transposase Tc1-like domain-containing protein</fullName>
    </recommendedName>
</protein>
<dbReference type="PANTHER" id="PTHR47169:SF2">
    <property type="entry name" value="OS01G0541250 PROTEIN"/>
    <property type="match status" value="1"/>
</dbReference>
<dbReference type="VEuPathDB" id="FungiDB:PPTG_18829"/>
<proteinExistence type="predicted"/>
<name>W2M4G2_PHYNI</name>
<gene>
    <name evidence="1" type="ORF">L914_21133</name>
</gene>
<dbReference type="InterPro" id="IPR036397">
    <property type="entry name" value="RNaseH_sf"/>
</dbReference>
<sequence length="308" mass="35505">MTKPNLSDLERKAAIDELLRINNNGTLPRGAYPKVATGMGRDPTTISAIWKRYAVTVGAAVLGGEWISKIKKNSGRKRKNRDEVREKLASVYIEDSTVERRAAVNAGLSRYMVRQAVKEGVLARRTTFVTSALTPNNKLRTLQFEPMYDMVHVDEKWFYADRDKRLYLVLEGEKLPSRVWKSKRFIPKTVRPSPETGMGWVGKVGIWSFTETYEAKRRSKKRDKGALCTRNIDSVDRDVYRDYLLEKVFPAIKAKWPRKDRHQIIFVQQDNAKPHVLHRTQPSSPLEQKVDGTSDCSVKRRIRQISMR</sequence>
<dbReference type="PANTHER" id="PTHR47169">
    <property type="entry name" value="OS01G0541250 PROTEIN"/>
    <property type="match status" value="1"/>
</dbReference>
<accession>W2M4G2</accession>
<organism evidence="1">
    <name type="scientific">Phytophthora nicotianae</name>
    <name type="common">Potato buckeye rot agent</name>
    <name type="synonym">Phytophthora parasitica</name>
    <dbReference type="NCBI Taxonomy" id="4792"/>
    <lineage>
        <taxon>Eukaryota</taxon>
        <taxon>Sar</taxon>
        <taxon>Stramenopiles</taxon>
        <taxon>Oomycota</taxon>
        <taxon>Peronosporomycetes</taxon>
        <taxon>Peronosporales</taxon>
        <taxon>Peronosporaceae</taxon>
        <taxon>Phytophthora</taxon>
    </lineage>
</organism>
<dbReference type="AlphaFoldDB" id="W2M4G2"/>